<dbReference type="AlphaFoldDB" id="A0A9X2C5U3"/>
<accession>A0A9X2C5U3</accession>
<comment type="catalytic activity">
    <reaction evidence="2">
        <text>2,5-diamino-6-hydroxy-4-(5-phosphoribosylamino)-pyrimidine + H2O = 2,5,6-triamino-4-hydroxypyrimidine + D-ribose 5-phosphate</text>
        <dbReference type="Rhea" id="RHEA:23436"/>
        <dbReference type="ChEBI" id="CHEBI:15377"/>
        <dbReference type="ChEBI" id="CHEBI:58614"/>
        <dbReference type="ChEBI" id="CHEBI:78346"/>
        <dbReference type="ChEBI" id="CHEBI:137796"/>
    </reaction>
</comment>
<evidence type="ECO:0000256" key="1">
    <source>
        <dbReference type="ARBA" id="ARBA00000022"/>
    </source>
</evidence>
<dbReference type="CDD" id="cd15457">
    <property type="entry name" value="NADAR"/>
    <property type="match status" value="1"/>
</dbReference>
<dbReference type="Proteomes" id="UP001155059">
    <property type="component" value="Unassembled WGS sequence"/>
</dbReference>
<evidence type="ECO:0000259" key="3">
    <source>
        <dbReference type="Pfam" id="PF08719"/>
    </source>
</evidence>
<evidence type="ECO:0000313" key="4">
    <source>
        <dbReference type="EMBL" id="MCK9798592.1"/>
    </source>
</evidence>
<dbReference type="InterPro" id="IPR037238">
    <property type="entry name" value="YbiA-like_sf"/>
</dbReference>
<dbReference type="RefSeq" id="WP_268265330.1">
    <property type="nucleotide sequence ID" value="NZ_JALQCW010000028.1"/>
</dbReference>
<reference evidence="4 5" key="2">
    <citation type="journal article" date="2023" name="Plant Pathol.">
        <title>Dismantling and reorganizing Pseudomonas marginalis sensu#lato.</title>
        <authorList>
            <person name="Sawada H."/>
            <person name="Fujikawa T."/>
            <person name="Satou M."/>
        </authorList>
    </citation>
    <scope>NUCLEOTIDE SEQUENCE [LARGE SCALE GENOMIC DNA]</scope>
    <source>
        <strain evidence="4 5">MAFF 302030</strain>
    </source>
</reference>
<dbReference type="Gene3D" id="1.10.357.40">
    <property type="entry name" value="YbiA-like"/>
    <property type="match status" value="1"/>
</dbReference>
<comment type="caution">
    <text evidence="4">The sequence shown here is derived from an EMBL/GenBank/DDBJ whole genome shotgun (WGS) entry which is preliminary data.</text>
</comment>
<dbReference type="NCBIfam" id="TIGR02464">
    <property type="entry name" value="ribofla_fusion"/>
    <property type="match status" value="1"/>
</dbReference>
<protein>
    <submittedName>
        <fullName evidence="4">NADAR family protein</fullName>
    </submittedName>
</protein>
<reference evidence="4 5" key="1">
    <citation type="journal article" date="2022" name="Int. J. Syst. Evol. Microbiol.">
        <title>Pseudomonas aegrilactucae sp. nov. and Pseudomonas morbosilactucae sp. nov., pathogens causing bacterial rot of lettuce in Japan.</title>
        <authorList>
            <person name="Sawada H."/>
            <person name="Fujikawa T."/>
            <person name="Satou M."/>
        </authorList>
    </citation>
    <scope>NUCLEOTIDE SEQUENCE [LARGE SCALE GENOMIC DNA]</scope>
    <source>
        <strain evidence="4 5">MAFF 302030</strain>
    </source>
</reference>
<dbReference type="EMBL" id="JALQCW010000028">
    <property type="protein sequence ID" value="MCK9798592.1"/>
    <property type="molecule type" value="Genomic_DNA"/>
</dbReference>
<dbReference type="SUPFAM" id="SSF143990">
    <property type="entry name" value="YbiA-like"/>
    <property type="match status" value="1"/>
</dbReference>
<organism evidence="4 5">
    <name type="scientific">Pseudomonas morbosilactucae</name>
    <dbReference type="NCBI Taxonomy" id="2938197"/>
    <lineage>
        <taxon>Bacteria</taxon>
        <taxon>Pseudomonadati</taxon>
        <taxon>Pseudomonadota</taxon>
        <taxon>Gammaproteobacteria</taxon>
        <taxon>Pseudomonadales</taxon>
        <taxon>Pseudomonadaceae</taxon>
        <taxon>Pseudomonas</taxon>
    </lineage>
</organism>
<sequence length="190" mass="21421">MKQPPFPPIRSVEQLLQQLQQGLKAEYLMFWAHQAPRDGRVTQSCFSQWYAAGFTLDGIDYPSAEHFMMAGKALLFDDQPTHARILKAVTPADVKQLGREVRGFDDARWNAARFEIVVQGNLAKFSQHPALADYLLATGDKVLVEASPVDRVWGIGLAADDKKATQPERWRGLNLLGFVLMEVRDRLRNA</sequence>
<evidence type="ECO:0000313" key="5">
    <source>
        <dbReference type="Proteomes" id="UP001155059"/>
    </source>
</evidence>
<dbReference type="InterPro" id="IPR012816">
    <property type="entry name" value="NADAR"/>
</dbReference>
<proteinExistence type="predicted"/>
<feature type="domain" description="NADAR" evidence="3">
    <location>
        <begin position="30"/>
        <end position="188"/>
    </location>
</feature>
<evidence type="ECO:0000256" key="2">
    <source>
        <dbReference type="ARBA" id="ARBA00000751"/>
    </source>
</evidence>
<comment type="catalytic activity">
    <reaction evidence="1">
        <text>5-amino-6-(5-phospho-D-ribosylamino)uracil + H2O = 5,6-diaminouracil + D-ribose 5-phosphate</text>
        <dbReference type="Rhea" id="RHEA:55020"/>
        <dbReference type="ChEBI" id="CHEBI:15377"/>
        <dbReference type="ChEBI" id="CHEBI:46252"/>
        <dbReference type="ChEBI" id="CHEBI:58453"/>
        <dbReference type="ChEBI" id="CHEBI:78346"/>
    </reaction>
</comment>
<gene>
    <name evidence="4" type="ORF">M1B34_12865</name>
</gene>
<name>A0A9X2C5U3_9PSED</name>
<dbReference type="Pfam" id="PF08719">
    <property type="entry name" value="NADAR"/>
    <property type="match status" value="1"/>
</dbReference>